<dbReference type="Pfam" id="PF13417">
    <property type="entry name" value="GST_N_3"/>
    <property type="match status" value="1"/>
</dbReference>
<dbReference type="PANTHER" id="PTHR43900">
    <property type="entry name" value="GLUTATHIONE S-TRANSFERASE RHO"/>
    <property type="match status" value="1"/>
</dbReference>
<dbReference type="GO" id="GO:0004364">
    <property type="term" value="F:glutathione transferase activity"/>
    <property type="evidence" value="ECO:0007669"/>
    <property type="project" value="UniProtKB-EC"/>
</dbReference>
<proteinExistence type="predicted"/>
<dbReference type="EC" id="2.5.1.18" evidence="1"/>
<dbReference type="SFLD" id="SFLDS00019">
    <property type="entry name" value="Glutathione_Transferase_(cytos"/>
    <property type="match status" value="1"/>
</dbReference>
<accession>A0A9X3IUR4</accession>
<protein>
    <recommendedName>
        <fullName evidence="1">glutathione transferase</fullName>
        <ecNumber evidence="1">2.5.1.18</ecNumber>
    </recommendedName>
</protein>
<evidence type="ECO:0000256" key="2">
    <source>
        <dbReference type="ARBA" id="ARBA00022679"/>
    </source>
</evidence>
<comment type="caution">
    <text evidence="5">The sequence shown here is derived from an EMBL/GenBank/DDBJ whole genome shotgun (WGS) entry which is preliminary data.</text>
</comment>
<dbReference type="GO" id="GO:0043295">
    <property type="term" value="F:glutathione binding"/>
    <property type="evidence" value="ECO:0007669"/>
    <property type="project" value="TreeGrafter"/>
</dbReference>
<dbReference type="Gene3D" id="1.20.1050.10">
    <property type="match status" value="1"/>
</dbReference>
<dbReference type="InterPro" id="IPR004046">
    <property type="entry name" value="GST_C"/>
</dbReference>
<dbReference type="Pfam" id="PF00043">
    <property type="entry name" value="GST_C"/>
    <property type="match status" value="1"/>
</dbReference>
<dbReference type="PROSITE" id="PS50404">
    <property type="entry name" value="GST_NTER"/>
    <property type="match status" value="1"/>
</dbReference>
<evidence type="ECO:0000313" key="5">
    <source>
        <dbReference type="EMBL" id="MCY0967224.1"/>
    </source>
</evidence>
<dbReference type="GO" id="GO:0005737">
    <property type="term" value="C:cytoplasm"/>
    <property type="evidence" value="ECO:0007669"/>
    <property type="project" value="TreeGrafter"/>
</dbReference>
<dbReference type="SFLD" id="SFLDG00358">
    <property type="entry name" value="Main_(cytGST)"/>
    <property type="match status" value="1"/>
</dbReference>
<evidence type="ECO:0000259" key="4">
    <source>
        <dbReference type="PROSITE" id="PS50405"/>
    </source>
</evidence>
<evidence type="ECO:0000256" key="1">
    <source>
        <dbReference type="ARBA" id="ARBA00012452"/>
    </source>
</evidence>
<organism evidence="5 6">
    <name type="scientific">Parathalassolituus penaei</name>
    <dbReference type="NCBI Taxonomy" id="2997323"/>
    <lineage>
        <taxon>Bacteria</taxon>
        <taxon>Pseudomonadati</taxon>
        <taxon>Pseudomonadota</taxon>
        <taxon>Gammaproteobacteria</taxon>
        <taxon>Oceanospirillales</taxon>
        <taxon>Oceanospirillaceae</taxon>
        <taxon>Parathalassolituus</taxon>
    </lineage>
</organism>
<dbReference type="RefSeq" id="WP_283175427.1">
    <property type="nucleotide sequence ID" value="NZ_JAPNOA010000059.1"/>
</dbReference>
<dbReference type="SUPFAM" id="SSF47616">
    <property type="entry name" value="GST C-terminal domain-like"/>
    <property type="match status" value="1"/>
</dbReference>
<keyword evidence="2" id="KW-0808">Transferase</keyword>
<dbReference type="AlphaFoldDB" id="A0A9X3IUR4"/>
<dbReference type="InterPro" id="IPR036249">
    <property type="entry name" value="Thioredoxin-like_sf"/>
</dbReference>
<dbReference type="Proteomes" id="UP001150830">
    <property type="component" value="Unassembled WGS sequence"/>
</dbReference>
<dbReference type="SUPFAM" id="SSF52833">
    <property type="entry name" value="Thioredoxin-like"/>
    <property type="match status" value="1"/>
</dbReference>
<dbReference type="EMBL" id="JAPNOA010000059">
    <property type="protein sequence ID" value="MCY0967224.1"/>
    <property type="molecule type" value="Genomic_DNA"/>
</dbReference>
<feature type="domain" description="GST N-terminal" evidence="3">
    <location>
        <begin position="9"/>
        <end position="91"/>
    </location>
</feature>
<sequence length="223" mass="24474">MTNTASASGTFAIYGPAFSPFVRAVRIYADELGLSPDCSMAPCGDRIDFKSPGHLAMNPFGKVPVLMDGDELLFETAAICRYLDRMAGERSLLAGLSSRQQALVDQWIGAVCEYAGARLMNGFLLEVAFPKGENGQIRMDVVLANLPKAEELLALFSQQLQGREWLAGDDYSMADSALTPFLHYAASLPDLDGKGQLVLRDTRLSRYLQQVKARPSARFLEMR</sequence>
<name>A0A9X3IUR4_9GAMM</name>
<dbReference type="InterPro" id="IPR040079">
    <property type="entry name" value="Glutathione_S-Trfase"/>
</dbReference>
<dbReference type="PANTHER" id="PTHR43900:SF3">
    <property type="entry name" value="GLUTATHIONE S-TRANSFERASE RHO"/>
    <property type="match status" value="1"/>
</dbReference>
<dbReference type="InterPro" id="IPR004045">
    <property type="entry name" value="Glutathione_S-Trfase_N"/>
</dbReference>
<evidence type="ECO:0000259" key="3">
    <source>
        <dbReference type="PROSITE" id="PS50404"/>
    </source>
</evidence>
<gene>
    <name evidence="5" type="ORF">OUO13_18760</name>
</gene>
<dbReference type="Gene3D" id="3.40.30.10">
    <property type="entry name" value="Glutaredoxin"/>
    <property type="match status" value="1"/>
</dbReference>
<reference evidence="5" key="1">
    <citation type="submission" date="2022-11" db="EMBL/GenBank/DDBJ databases">
        <title>Parathalassolutuus dongxingensis gen. nov., sp. nov., a novel member of family Oceanospirillaceae isolated from a coastal shrimp pond in Guangxi, China.</title>
        <authorList>
            <person name="Chen H."/>
        </authorList>
    </citation>
    <scope>NUCLEOTIDE SEQUENCE</scope>
    <source>
        <strain evidence="5">G-43</strain>
    </source>
</reference>
<dbReference type="InterPro" id="IPR010987">
    <property type="entry name" value="Glutathione-S-Trfase_C-like"/>
</dbReference>
<dbReference type="InterPro" id="IPR036282">
    <property type="entry name" value="Glutathione-S-Trfase_C_sf"/>
</dbReference>
<evidence type="ECO:0000313" key="6">
    <source>
        <dbReference type="Proteomes" id="UP001150830"/>
    </source>
</evidence>
<dbReference type="PROSITE" id="PS50405">
    <property type="entry name" value="GST_CTER"/>
    <property type="match status" value="1"/>
</dbReference>
<keyword evidence="6" id="KW-1185">Reference proteome</keyword>
<feature type="domain" description="GST C-terminal" evidence="4">
    <location>
        <begin position="97"/>
        <end position="223"/>
    </location>
</feature>